<dbReference type="InterPro" id="IPR024240">
    <property type="entry name" value="NAGLU_N"/>
</dbReference>
<dbReference type="InterPro" id="IPR024733">
    <property type="entry name" value="NAGLU_tim-barrel"/>
</dbReference>
<dbReference type="GO" id="GO:0016787">
    <property type="term" value="F:hydrolase activity"/>
    <property type="evidence" value="ECO:0007669"/>
    <property type="project" value="UniProtKB-KW"/>
</dbReference>
<comment type="caution">
    <text evidence="4">The sequence shown here is derived from an EMBL/GenBank/DDBJ whole genome shotgun (WGS) entry which is preliminary data.</text>
</comment>
<dbReference type="PANTHER" id="PTHR12872:SF1">
    <property type="entry name" value="ALPHA-N-ACETYLGLUCOSAMINIDASE"/>
    <property type="match status" value="1"/>
</dbReference>
<keyword evidence="5" id="KW-1185">Reference proteome</keyword>
<evidence type="ECO:0000313" key="4">
    <source>
        <dbReference type="EMBL" id="KAF6026713.1"/>
    </source>
</evidence>
<reference evidence="4" key="1">
    <citation type="submission" date="2020-06" db="EMBL/GenBank/DDBJ databases">
        <title>Draft genome of Bugula neritina, a colonial animal packing powerful symbionts and potential medicines.</title>
        <authorList>
            <person name="Rayko M."/>
        </authorList>
    </citation>
    <scope>NUCLEOTIDE SEQUENCE [LARGE SCALE GENOMIC DNA]</scope>
    <source>
        <strain evidence="4">Kwan_BN1</strain>
    </source>
</reference>
<dbReference type="AlphaFoldDB" id="A0A7J7JLF8"/>
<proteinExistence type="predicted"/>
<dbReference type="Gene3D" id="3.30.379.10">
    <property type="entry name" value="Chitobiase/beta-hexosaminidase domain 2-like"/>
    <property type="match status" value="1"/>
</dbReference>
<dbReference type="InterPro" id="IPR007781">
    <property type="entry name" value="NAGLU"/>
</dbReference>
<evidence type="ECO:0000259" key="2">
    <source>
        <dbReference type="Pfam" id="PF05089"/>
    </source>
</evidence>
<dbReference type="OrthoDB" id="64736at2759"/>
<evidence type="ECO:0000259" key="3">
    <source>
        <dbReference type="Pfam" id="PF12971"/>
    </source>
</evidence>
<dbReference type="Pfam" id="PF12971">
    <property type="entry name" value="NAGLU_N"/>
    <property type="match status" value="1"/>
</dbReference>
<keyword evidence="1" id="KW-0378">Hydrolase</keyword>
<evidence type="ECO:0000313" key="5">
    <source>
        <dbReference type="Proteomes" id="UP000593567"/>
    </source>
</evidence>
<organism evidence="4 5">
    <name type="scientific">Bugula neritina</name>
    <name type="common">Brown bryozoan</name>
    <name type="synonym">Sertularia neritina</name>
    <dbReference type="NCBI Taxonomy" id="10212"/>
    <lineage>
        <taxon>Eukaryota</taxon>
        <taxon>Metazoa</taxon>
        <taxon>Spiralia</taxon>
        <taxon>Lophotrochozoa</taxon>
        <taxon>Bryozoa</taxon>
        <taxon>Gymnolaemata</taxon>
        <taxon>Cheilostomatida</taxon>
        <taxon>Flustrina</taxon>
        <taxon>Buguloidea</taxon>
        <taxon>Bugulidae</taxon>
        <taxon>Bugula</taxon>
    </lineage>
</organism>
<dbReference type="PANTHER" id="PTHR12872">
    <property type="entry name" value="ALPHA-N-ACETYLGLUCOSAMINIDASE"/>
    <property type="match status" value="1"/>
</dbReference>
<evidence type="ECO:0000256" key="1">
    <source>
        <dbReference type="ARBA" id="ARBA00022801"/>
    </source>
</evidence>
<name>A0A7J7JLF8_BUGNE</name>
<gene>
    <name evidence="4" type="ORF">EB796_014985</name>
</gene>
<feature type="domain" description="Alpha-N-acetylglucosaminidase N-terminal" evidence="3">
    <location>
        <begin position="47"/>
        <end position="130"/>
    </location>
</feature>
<dbReference type="Pfam" id="PF05089">
    <property type="entry name" value="NAGLU"/>
    <property type="match status" value="1"/>
</dbReference>
<dbReference type="Proteomes" id="UP000593567">
    <property type="component" value="Unassembled WGS sequence"/>
</dbReference>
<protein>
    <submittedName>
        <fullName evidence="4">NAGLU</fullName>
    </submittedName>
</protein>
<dbReference type="InterPro" id="IPR029018">
    <property type="entry name" value="Hex-like_dom2"/>
</dbReference>
<dbReference type="Gene3D" id="3.20.20.80">
    <property type="entry name" value="Glycosidases"/>
    <property type="match status" value="1"/>
</dbReference>
<feature type="domain" description="Alpha-N-acetylglucosaminidase tim-barrel" evidence="2">
    <location>
        <begin position="146"/>
        <end position="306"/>
    </location>
</feature>
<accession>A0A7J7JLF8</accession>
<dbReference type="EMBL" id="VXIV02002223">
    <property type="protein sequence ID" value="KAF6026713.1"/>
    <property type="molecule type" value="Genomic_DNA"/>
</dbReference>
<sequence>MVEGKQFYLYQSFLFGLMISLVKVLSLDHFPQLQYIKPSQNLLEQKAAVELLIHRILPGRESEFRIRINSSLGKLDRDSFRLRTLHSGELEITGSSGVAASLGLGVYLKEYGSCQVAWSDSQLNLSSPLPQVSDVLVRSANDRFHYYSNVCTFGYTYVWWSWKRWQREIDWMALNGVNMPLAFVGQEAITQKVFKLLGPFSPWFRMGNLVKWGGPLSQQFIRQQVKLQHRILSSMRAYGMTPVLPSFSGHVPAGLAQLYPKANITKLSLWSHFTSKYSGTYYLSPTDPLYNRIVELFIQKYTEEFGN</sequence>